<reference evidence="1 2" key="1">
    <citation type="journal article" date="2019" name="Commun. Biol.">
        <title>The bagworm genome reveals a unique fibroin gene that provides high tensile strength.</title>
        <authorList>
            <person name="Kono N."/>
            <person name="Nakamura H."/>
            <person name="Ohtoshi R."/>
            <person name="Tomita M."/>
            <person name="Numata K."/>
            <person name="Arakawa K."/>
        </authorList>
    </citation>
    <scope>NUCLEOTIDE SEQUENCE [LARGE SCALE GENOMIC DNA]</scope>
</reference>
<sequence>MALINQKAHIELPSEWADQIAVARSKPSPFIVEQCKQDLFRNWADYFKHMFKPKCPIPTHSIKEIRVHREKPKLIFHRDSYNGAWVSNVITNNRYKGPILQANQFTHPQKLYDSLLPISAAKYDDCMDLHYNEFSAKTIQYRGVHVLLANGTLKLCAAAVSLLCGRIGRSSGREIACSALSLARSAQAERDNESRFFVRAAGVH</sequence>
<dbReference type="Proteomes" id="UP000299102">
    <property type="component" value="Unassembled WGS sequence"/>
</dbReference>
<organism evidence="1 2">
    <name type="scientific">Eumeta variegata</name>
    <name type="common">Bagworm moth</name>
    <name type="synonym">Eumeta japonica</name>
    <dbReference type="NCBI Taxonomy" id="151549"/>
    <lineage>
        <taxon>Eukaryota</taxon>
        <taxon>Metazoa</taxon>
        <taxon>Ecdysozoa</taxon>
        <taxon>Arthropoda</taxon>
        <taxon>Hexapoda</taxon>
        <taxon>Insecta</taxon>
        <taxon>Pterygota</taxon>
        <taxon>Neoptera</taxon>
        <taxon>Endopterygota</taxon>
        <taxon>Lepidoptera</taxon>
        <taxon>Glossata</taxon>
        <taxon>Ditrysia</taxon>
        <taxon>Tineoidea</taxon>
        <taxon>Psychidae</taxon>
        <taxon>Oiketicinae</taxon>
        <taxon>Eumeta</taxon>
    </lineage>
</organism>
<keyword evidence="2" id="KW-1185">Reference proteome</keyword>
<accession>A0A4C1VKK8</accession>
<comment type="caution">
    <text evidence="1">The sequence shown here is derived from an EMBL/GenBank/DDBJ whole genome shotgun (WGS) entry which is preliminary data.</text>
</comment>
<gene>
    <name evidence="1" type="ORF">EVAR_27093_1</name>
</gene>
<name>A0A4C1VKK8_EUMVA</name>
<proteinExistence type="predicted"/>
<dbReference type="EMBL" id="BGZK01000360">
    <property type="protein sequence ID" value="GBP39133.1"/>
    <property type="molecule type" value="Genomic_DNA"/>
</dbReference>
<evidence type="ECO:0000313" key="2">
    <source>
        <dbReference type="Proteomes" id="UP000299102"/>
    </source>
</evidence>
<protein>
    <submittedName>
        <fullName evidence="1">Uncharacterized protein</fullName>
    </submittedName>
</protein>
<dbReference type="AlphaFoldDB" id="A0A4C1VKK8"/>
<dbReference type="OrthoDB" id="6284373at2759"/>
<evidence type="ECO:0000313" key="1">
    <source>
        <dbReference type="EMBL" id="GBP39133.1"/>
    </source>
</evidence>